<dbReference type="InterPro" id="IPR041698">
    <property type="entry name" value="Methyltransf_25"/>
</dbReference>
<dbReference type="SUPFAM" id="SSF53335">
    <property type="entry name" value="S-adenosyl-L-methionine-dependent methyltransferases"/>
    <property type="match status" value="1"/>
</dbReference>
<reference evidence="5" key="1">
    <citation type="journal article" date="2020" name="Nature">
        <title>Giant virus diversity and host interactions through global metagenomics.</title>
        <authorList>
            <person name="Schulz F."/>
            <person name="Roux S."/>
            <person name="Paez-Espino D."/>
            <person name="Jungbluth S."/>
            <person name="Walsh D.A."/>
            <person name="Denef V.J."/>
            <person name="McMahon K.D."/>
            <person name="Konstantinidis K.T."/>
            <person name="Eloe-Fadrosh E.A."/>
            <person name="Kyrpides N.C."/>
            <person name="Woyke T."/>
        </authorList>
    </citation>
    <scope>NUCLEOTIDE SEQUENCE</scope>
    <source>
        <strain evidence="5">GVMAG-M-3300023179-132</strain>
    </source>
</reference>
<dbReference type="Gene3D" id="3.40.50.150">
    <property type="entry name" value="Vaccinia Virus protein VP39"/>
    <property type="match status" value="1"/>
</dbReference>
<sequence length="300" mass="34828">MNIIKTFNKLSNYGKILVFLSLLLVLILIFKMPKREGYEQLEKYVMKKGDDIYDDFYSEIYDLLVYNDLKNDYEITKIVDKTNVGSDSVFLDVGSGTGHHVKLLADKSLKVTGIDKSAAMVKRAQSNFPDCKFVNGDVLNTDVFNNGSFTHITCMYFSVYYLHDRHQFFNNCMEWLKPGGFLIVHLVNPEKFDPILPPGNPLKIVSAQKYAKERITSTKITFNEFVYTSNFNLKKNDKAIFEEKFKFNNGKVRKQEQVLHMDDLEVIVNEAKDAGFVLRDKINLVHCAYEYQYLYIFARE</sequence>
<accession>A0A6C0E565</accession>
<dbReference type="EMBL" id="MN739735">
    <property type="protein sequence ID" value="QHT23781.1"/>
    <property type="molecule type" value="Genomic_DNA"/>
</dbReference>
<protein>
    <recommendedName>
        <fullName evidence="4">Methyltransferase domain-containing protein</fullName>
    </recommendedName>
</protein>
<dbReference type="PANTHER" id="PTHR44942">
    <property type="entry name" value="METHYLTRANSF_11 DOMAIN-CONTAINING PROTEIN"/>
    <property type="match status" value="1"/>
</dbReference>
<dbReference type="InterPro" id="IPR051052">
    <property type="entry name" value="Diverse_substrate_MTase"/>
</dbReference>
<dbReference type="CDD" id="cd02440">
    <property type="entry name" value="AdoMet_MTases"/>
    <property type="match status" value="1"/>
</dbReference>
<name>A0A6C0E565_9ZZZZ</name>
<keyword evidence="3" id="KW-0812">Transmembrane</keyword>
<dbReference type="GO" id="GO:0032259">
    <property type="term" value="P:methylation"/>
    <property type="evidence" value="ECO:0007669"/>
    <property type="project" value="UniProtKB-KW"/>
</dbReference>
<evidence type="ECO:0000256" key="2">
    <source>
        <dbReference type="ARBA" id="ARBA00022679"/>
    </source>
</evidence>
<organism evidence="5">
    <name type="scientific">viral metagenome</name>
    <dbReference type="NCBI Taxonomy" id="1070528"/>
    <lineage>
        <taxon>unclassified sequences</taxon>
        <taxon>metagenomes</taxon>
        <taxon>organismal metagenomes</taxon>
    </lineage>
</organism>
<feature type="transmembrane region" description="Helical" evidence="3">
    <location>
        <begin position="12"/>
        <end position="30"/>
    </location>
</feature>
<evidence type="ECO:0000313" key="5">
    <source>
        <dbReference type="EMBL" id="QHT23781.1"/>
    </source>
</evidence>
<proteinExistence type="predicted"/>
<dbReference type="InterPro" id="IPR029063">
    <property type="entry name" value="SAM-dependent_MTases_sf"/>
</dbReference>
<dbReference type="PANTHER" id="PTHR44942:SF4">
    <property type="entry name" value="METHYLTRANSFERASE TYPE 11 DOMAIN-CONTAINING PROTEIN"/>
    <property type="match status" value="1"/>
</dbReference>
<dbReference type="Pfam" id="PF13649">
    <property type="entry name" value="Methyltransf_25"/>
    <property type="match status" value="1"/>
</dbReference>
<feature type="domain" description="Methyltransferase" evidence="4">
    <location>
        <begin position="91"/>
        <end position="180"/>
    </location>
</feature>
<keyword evidence="1" id="KW-0489">Methyltransferase</keyword>
<evidence type="ECO:0000259" key="4">
    <source>
        <dbReference type="Pfam" id="PF13649"/>
    </source>
</evidence>
<evidence type="ECO:0000256" key="3">
    <source>
        <dbReference type="SAM" id="Phobius"/>
    </source>
</evidence>
<keyword evidence="3" id="KW-1133">Transmembrane helix</keyword>
<keyword evidence="3" id="KW-0472">Membrane</keyword>
<keyword evidence="2" id="KW-0808">Transferase</keyword>
<dbReference type="GO" id="GO:0008168">
    <property type="term" value="F:methyltransferase activity"/>
    <property type="evidence" value="ECO:0007669"/>
    <property type="project" value="UniProtKB-KW"/>
</dbReference>
<dbReference type="AlphaFoldDB" id="A0A6C0E565"/>
<evidence type="ECO:0000256" key="1">
    <source>
        <dbReference type="ARBA" id="ARBA00022603"/>
    </source>
</evidence>